<dbReference type="InterPro" id="IPR036602">
    <property type="entry name" value="tRNA_yW-synthesising-like_sf"/>
</dbReference>
<comment type="similarity">
    <text evidence="1">Belongs to the TYW3 family.</text>
</comment>
<keyword evidence="4" id="KW-0808">Transferase</keyword>
<evidence type="ECO:0000256" key="3">
    <source>
        <dbReference type="ARBA" id="ARBA00022603"/>
    </source>
</evidence>
<keyword evidence="9" id="KW-0732">Signal</keyword>
<evidence type="ECO:0000313" key="13">
    <source>
        <dbReference type="Proteomes" id="UP000011087"/>
    </source>
</evidence>
<dbReference type="Pfam" id="PF02676">
    <property type="entry name" value="TYW3"/>
    <property type="match status" value="1"/>
</dbReference>
<feature type="non-terminal residue" evidence="11">
    <location>
        <position position="234"/>
    </location>
</feature>
<feature type="signal peptide" evidence="9">
    <location>
        <begin position="1"/>
        <end position="22"/>
    </location>
</feature>
<dbReference type="RefSeq" id="XP_005832643.1">
    <property type="nucleotide sequence ID" value="XM_005832586.1"/>
</dbReference>
<evidence type="ECO:0000256" key="2">
    <source>
        <dbReference type="ARBA" id="ARBA00012750"/>
    </source>
</evidence>
<keyword evidence="5" id="KW-0949">S-adenosyl-L-methionine</keyword>
<feature type="domain" description="tRNA wybutosine-synthesizing protein" evidence="10">
    <location>
        <begin position="43"/>
        <end position="234"/>
    </location>
</feature>
<dbReference type="Proteomes" id="UP000011087">
    <property type="component" value="Unassembled WGS sequence"/>
</dbReference>
<dbReference type="SUPFAM" id="SSF111278">
    <property type="entry name" value="SSo0622-like"/>
    <property type="match status" value="1"/>
</dbReference>
<evidence type="ECO:0000256" key="8">
    <source>
        <dbReference type="ARBA" id="ARBA00049202"/>
    </source>
</evidence>
<reference evidence="11 13" key="1">
    <citation type="journal article" date="2012" name="Nature">
        <title>Algal genomes reveal evolutionary mosaicism and the fate of nucleomorphs.</title>
        <authorList>
            <consortium name="DOE Joint Genome Institute"/>
            <person name="Curtis B.A."/>
            <person name="Tanifuji G."/>
            <person name="Burki F."/>
            <person name="Gruber A."/>
            <person name="Irimia M."/>
            <person name="Maruyama S."/>
            <person name="Arias M.C."/>
            <person name="Ball S.G."/>
            <person name="Gile G.H."/>
            <person name="Hirakawa Y."/>
            <person name="Hopkins J.F."/>
            <person name="Kuo A."/>
            <person name="Rensing S.A."/>
            <person name="Schmutz J."/>
            <person name="Symeonidi A."/>
            <person name="Elias M."/>
            <person name="Eveleigh R.J."/>
            <person name="Herman E.K."/>
            <person name="Klute M.J."/>
            <person name="Nakayama T."/>
            <person name="Obornik M."/>
            <person name="Reyes-Prieto A."/>
            <person name="Armbrust E.V."/>
            <person name="Aves S.J."/>
            <person name="Beiko R.G."/>
            <person name="Coutinho P."/>
            <person name="Dacks J.B."/>
            <person name="Durnford D.G."/>
            <person name="Fast N.M."/>
            <person name="Green B.R."/>
            <person name="Grisdale C.J."/>
            <person name="Hempel F."/>
            <person name="Henrissat B."/>
            <person name="Hoppner M.P."/>
            <person name="Ishida K."/>
            <person name="Kim E."/>
            <person name="Koreny L."/>
            <person name="Kroth P.G."/>
            <person name="Liu Y."/>
            <person name="Malik S.B."/>
            <person name="Maier U.G."/>
            <person name="McRose D."/>
            <person name="Mock T."/>
            <person name="Neilson J.A."/>
            <person name="Onodera N.T."/>
            <person name="Poole A.M."/>
            <person name="Pritham E.J."/>
            <person name="Richards T.A."/>
            <person name="Rocap G."/>
            <person name="Roy S.W."/>
            <person name="Sarai C."/>
            <person name="Schaack S."/>
            <person name="Shirato S."/>
            <person name="Slamovits C.H."/>
            <person name="Spencer D.F."/>
            <person name="Suzuki S."/>
            <person name="Worden A.Z."/>
            <person name="Zauner S."/>
            <person name="Barry K."/>
            <person name="Bell C."/>
            <person name="Bharti A.K."/>
            <person name="Crow J.A."/>
            <person name="Grimwood J."/>
            <person name="Kramer R."/>
            <person name="Lindquist E."/>
            <person name="Lucas S."/>
            <person name="Salamov A."/>
            <person name="McFadden G.I."/>
            <person name="Lane C.E."/>
            <person name="Keeling P.J."/>
            <person name="Gray M.W."/>
            <person name="Grigoriev I.V."/>
            <person name="Archibald J.M."/>
        </authorList>
    </citation>
    <scope>NUCLEOTIDE SEQUENCE</scope>
    <source>
        <strain evidence="11 13">CCMP2712</strain>
    </source>
</reference>
<dbReference type="eggNOG" id="KOG1228">
    <property type="taxonomic scope" value="Eukaryota"/>
</dbReference>
<dbReference type="Gene3D" id="3.30.1960.10">
    <property type="entry name" value="tRNA wybutosine-synthesizing-like"/>
    <property type="match status" value="1"/>
</dbReference>
<evidence type="ECO:0000256" key="9">
    <source>
        <dbReference type="SAM" id="SignalP"/>
    </source>
</evidence>
<dbReference type="OrthoDB" id="263283at2759"/>
<dbReference type="HOGENOM" id="CLU_047426_0_0_1"/>
<evidence type="ECO:0000256" key="1">
    <source>
        <dbReference type="ARBA" id="ARBA00008569"/>
    </source>
</evidence>
<dbReference type="GO" id="GO:0008168">
    <property type="term" value="F:methyltransferase activity"/>
    <property type="evidence" value="ECO:0007669"/>
    <property type="project" value="UniProtKB-KW"/>
</dbReference>
<feature type="chain" id="PRO_5008771077" description="tRNA(Phe) 7-[(3-amino-3-carboxypropyl)-4-demethylwyosine(37)-N(4)]-methyltransferase" evidence="9">
    <location>
        <begin position="23"/>
        <end position="234"/>
    </location>
</feature>
<evidence type="ECO:0000313" key="11">
    <source>
        <dbReference type="EMBL" id="EKX45663.1"/>
    </source>
</evidence>
<evidence type="ECO:0000313" key="12">
    <source>
        <dbReference type="EnsemblProtists" id="EKX45663"/>
    </source>
</evidence>
<dbReference type="PANTHER" id="PTHR48418">
    <property type="entry name" value="TRNA WYBUTOSINE-SYNTHESIZING PROTEIN 3"/>
    <property type="match status" value="1"/>
</dbReference>
<keyword evidence="3" id="KW-0489">Methyltransferase</keyword>
<dbReference type="AlphaFoldDB" id="L1JAU6"/>
<comment type="catalytic activity">
    <reaction evidence="8">
        <text>4-demethyl-7-[(3S)-3-amino-3-carboxypropyl]wyosine(37) in tRNA(Phe) + S-adenosyl-L-methionine = 7-[(3S)-3-amino-3-carboxypropyl]wyosine(37) in tRNA(Phe) + S-adenosyl-L-homocysteine + H(+)</text>
        <dbReference type="Rhea" id="RHEA:36635"/>
        <dbReference type="Rhea" id="RHEA-COMP:10378"/>
        <dbReference type="Rhea" id="RHEA-COMP:10379"/>
        <dbReference type="ChEBI" id="CHEBI:15378"/>
        <dbReference type="ChEBI" id="CHEBI:57856"/>
        <dbReference type="ChEBI" id="CHEBI:59789"/>
        <dbReference type="ChEBI" id="CHEBI:73543"/>
        <dbReference type="ChEBI" id="CHEBI:73550"/>
        <dbReference type="EC" id="2.1.1.282"/>
    </reaction>
</comment>
<dbReference type="EC" id="2.1.1.282" evidence="2"/>
<gene>
    <name evidence="11" type="ORF">GUITHDRAFT_152659</name>
</gene>
<keyword evidence="6" id="KW-0819">tRNA processing</keyword>
<evidence type="ECO:0000256" key="6">
    <source>
        <dbReference type="ARBA" id="ARBA00022694"/>
    </source>
</evidence>
<dbReference type="STRING" id="905079.L1JAU6"/>
<protein>
    <recommendedName>
        <fullName evidence="2">tRNA(Phe) 7-[(3-amino-3-carboxypropyl)-4-demethylwyosine(37)-N(4)]-methyltransferase</fullName>
        <ecNumber evidence="2">2.1.1.282</ecNumber>
    </recommendedName>
    <alternativeName>
        <fullName evidence="7">tRNA(Phe) 7-((3-amino-3-carboxypropyl)-4-demethylwyosine(37)-N(4))-methyltransferase</fullName>
    </alternativeName>
</protein>
<dbReference type="GO" id="GO:0032259">
    <property type="term" value="P:methylation"/>
    <property type="evidence" value="ECO:0007669"/>
    <property type="project" value="UniProtKB-KW"/>
</dbReference>
<proteinExistence type="inferred from homology"/>
<evidence type="ECO:0000256" key="7">
    <source>
        <dbReference type="ARBA" id="ARBA00030554"/>
    </source>
</evidence>
<dbReference type="KEGG" id="gtt:GUITHDRAFT_152659"/>
<name>L1JAU6_GUITC</name>
<dbReference type="PaxDb" id="55529-EKX45663"/>
<dbReference type="EnsemblProtists" id="EKX45663">
    <property type="protein sequence ID" value="EKX45663"/>
    <property type="gene ID" value="GUITHDRAFT_152659"/>
</dbReference>
<keyword evidence="13" id="KW-1185">Reference proteome</keyword>
<dbReference type="PANTHER" id="PTHR48418:SF1">
    <property type="entry name" value="TRNA WYBUTOSINE-SYNTHESIZING PROTEIN 3"/>
    <property type="match status" value="1"/>
</dbReference>
<evidence type="ECO:0000256" key="4">
    <source>
        <dbReference type="ARBA" id="ARBA00022679"/>
    </source>
</evidence>
<organism evidence="11">
    <name type="scientific">Guillardia theta (strain CCMP2712)</name>
    <name type="common">Cryptophyte</name>
    <dbReference type="NCBI Taxonomy" id="905079"/>
    <lineage>
        <taxon>Eukaryota</taxon>
        <taxon>Cryptophyceae</taxon>
        <taxon>Pyrenomonadales</taxon>
        <taxon>Geminigeraceae</taxon>
        <taxon>Guillardia</taxon>
    </lineage>
</organism>
<accession>L1JAU6</accession>
<dbReference type="OMA" id="TWLYVSH"/>
<dbReference type="InterPro" id="IPR003827">
    <property type="entry name" value="tRNA_yW-synthesising"/>
</dbReference>
<dbReference type="GeneID" id="17302263"/>
<dbReference type="GO" id="GO:0008033">
    <property type="term" value="P:tRNA processing"/>
    <property type="evidence" value="ECO:0007669"/>
    <property type="project" value="UniProtKB-KW"/>
</dbReference>
<reference evidence="12" key="3">
    <citation type="submission" date="2016-03" db="UniProtKB">
        <authorList>
            <consortium name="EnsemblProtists"/>
        </authorList>
    </citation>
    <scope>IDENTIFICATION</scope>
</reference>
<dbReference type="EMBL" id="JH992998">
    <property type="protein sequence ID" value="EKX45663.1"/>
    <property type="molecule type" value="Genomic_DNA"/>
</dbReference>
<evidence type="ECO:0000259" key="10">
    <source>
        <dbReference type="Pfam" id="PF02676"/>
    </source>
</evidence>
<evidence type="ECO:0000256" key="5">
    <source>
        <dbReference type="ARBA" id="ARBA00022691"/>
    </source>
</evidence>
<sequence>MRRQAASLIFLLLLWGLREAVANRESVKTVMAAIAADERFERRKDALLEAISCGADRSKKGSFDAPIQEMLEELNQHPDYVSTSSCSGRVAIFWEPVTETGKGVEEGEGLEEPEDQKEQKKRCKGGQWLLCKHAHVTIEDVQQALALRPAEKGTAYFKHEPFILHVQCKSLEAATRLMEAARDAGFRESGISVGRKHVIVGVRTSALRMEAPILVDGELVVSGEYLAILAGIAN</sequence>
<reference evidence="13" key="2">
    <citation type="submission" date="2012-11" db="EMBL/GenBank/DDBJ databases">
        <authorList>
            <person name="Kuo A."/>
            <person name="Curtis B.A."/>
            <person name="Tanifuji G."/>
            <person name="Burki F."/>
            <person name="Gruber A."/>
            <person name="Irimia M."/>
            <person name="Maruyama S."/>
            <person name="Arias M.C."/>
            <person name="Ball S.G."/>
            <person name="Gile G.H."/>
            <person name="Hirakawa Y."/>
            <person name="Hopkins J.F."/>
            <person name="Rensing S.A."/>
            <person name="Schmutz J."/>
            <person name="Symeonidi A."/>
            <person name="Elias M."/>
            <person name="Eveleigh R.J."/>
            <person name="Herman E.K."/>
            <person name="Klute M.J."/>
            <person name="Nakayama T."/>
            <person name="Obornik M."/>
            <person name="Reyes-Prieto A."/>
            <person name="Armbrust E.V."/>
            <person name="Aves S.J."/>
            <person name="Beiko R.G."/>
            <person name="Coutinho P."/>
            <person name="Dacks J.B."/>
            <person name="Durnford D.G."/>
            <person name="Fast N.M."/>
            <person name="Green B.R."/>
            <person name="Grisdale C."/>
            <person name="Hempe F."/>
            <person name="Henrissat B."/>
            <person name="Hoppner M.P."/>
            <person name="Ishida K.-I."/>
            <person name="Kim E."/>
            <person name="Koreny L."/>
            <person name="Kroth P.G."/>
            <person name="Liu Y."/>
            <person name="Malik S.-B."/>
            <person name="Maier U.G."/>
            <person name="McRose D."/>
            <person name="Mock T."/>
            <person name="Neilson J.A."/>
            <person name="Onodera N.T."/>
            <person name="Poole A.M."/>
            <person name="Pritham E.J."/>
            <person name="Richards T.A."/>
            <person name="Rocap G."/>
            <person name="Roy S.W."/>
            <person name="Sarai C."/>
            <person name="Schaack S."/>
            <person name="Shirato S."/>
            <person name="Slamovits C.H."/>
            <person name="Spencer D.F."/>
            <person name="Suzuki S."/>
            <person name="Worden A.Z."/>
            <person name="Zauner S."/>
            <person name="Barry K."/>
            <person name="Bell C."/>
            <person name="Bharti A.K."/>
            <person name="Crow J.A."/>
            <person name="Grimwood J."/>
            <person name="Kramer R."/>
            <person name="Lindquist E."/>
            <person name="Lucas S."/>
            <person name="Salamov A."/>
            <person name="McFadden G.I."/>
            <person name="Lane C.E."/>
            <person name="Keeling P.J."/>
            <person name="Gray M.W."/>
            <person name="Grigoriev I.V."/>
            <person name="Archibald J.M."/>
        </authorList>
    </citation>
    <scope>NUCLEOTIDE SEQUENCE</scope>
    <source>
        <strain evidence="13">CCMP2712</strain>
    </source>
</reference>